<proteinExistence type="predicted"/>
<organism evidence="1 2">
    <name type="scientific">Phanerochaete sordida</name>
    <dbReference type="NCBI Taxonomy" id="48140"/>
    <lineage>
        <taxon>Eukaryota</taxon>
        <taxon>Fungi</taxon>
        <taxon>Dikarya</taxon>
        <taxon>Basidiomycota</taxon>
        <taxon>Agaricomycotina</taxon>
        <taxon>Agaricomycetes</taxon>
        <taxon>Polyporales</taxon>
        <taxon>Phanerochaetaceae</taxon>
        <taxon>Phanerochaete</taxon>
    </lineage>
</organism>
<evidence type="ECO:0000313" key="1">
    <source>
        <dbReference type="EMBL" id="GJE84014.1"/>
    </source>
</evidence>
<comment type="caution">
    <text evidence="1">The sequence shown here is derived from an EMBL/GenBank/DDBJ whole genome shotgun (WGS) entry which is preliminary data.</text>
</comment>
<reference evidence="1 2" key="1">
    <citation type="submission" date="2021-08" db="EMBL/GenBank/DDBJ databases">
        <title>Draft Genome Sequence of Phanerochaete sordida strain YK-624.</title>
        <authorList>
            <person name="Mori T."/>
            <person name="Dohra H."/>
            <person name="Suzuki T."/>
            <person name="Kawagishi H."/>
            <person name="Hirai H."/>
        </authorList>
    </citation>
    <scope>NUCLEOTIDE SEQUENCE [LARGE SCALE GENOMIC DNA]</scope>
    <source>
        <strain evidence="1 2">YK-624</strain>
    </source>
</reference>
<keyword evidence="2" id="KW-1185">Reference proteome</keyword>
<name>A0A9P3FX93_9APHY</name>
<sequence>MRVGHVARLARRAVRDLVDAYLLGDLLFDLTSTCSDIGEATEFWDRNHTDLKLGTEGLKVREQHKCSVILRDIDRPPEIAGASGDSEPLFGSADAALQRERTAAEAVASTHRLYNHPNCVVR</sequence>
<evidence type="ECO:0000313" key="2">
    <source>
        <dbReference type="Proteomes" id="UP000703269"/>
    </source>
</evidence>
<dbReference type="AlphaFoldDB" id="A0A9P3FX93"/>
<protein>
    <submittedName>
        <fullName evidence="1">Uncharacterized protein</fullName>
    </submittedName>
</protein>
<accession>A0A9P3FX93</accession>
<dbReference type="Proteomes" id="UP000703269">
    <property type="component" value="Unassembled WGS sequence"/>
</dbReference>
<gene>
    <name evidence="1" type="ORF">PsYK624_000880</name>
</gene>
<dbReference type="EMBL" id="BPQB01000001">
    <property type="protein sequence ID" value="GJE84014.1"/>
    <property type="molecule type" value="Genomic_DNA"/>
</dbReference>